<dbReference type="PROSITE" id="PS51677">
    <property type="entry name" value="NODB"/>
    <property type="match status" value="1"/>
</dbReference>
<dbReference type="InterPro" id="IPR050248">
    <property type="entry name" value="Polysacc_deacetylase_ArnD"/>
</dbReference>
<dbReference type="InterPro" id="IPR011330">
    <property type="entry name" value="Glyco_hydro/deAcase_b/a-brl"/>
</dbReference>
<proteinExistence type="predicted"/>
<dbReference type="GO" id="GO:0046872">
    <property type="term" value="F:metal ion binding"/>
    <property type="evidence" value="ECO:0007669"/>
    <property type="project" value="UniProtKB-KW"/>
</dbReference>
<dbReference type="RefSeq" id="WP_009568820.1">
    <property type="nucleotide sequence ID" value="NZ_JALGPU010000001.1"/>
</dbReference>
<dbReference type="AlphaFoldDB" id="A0A930RCC3"/>
<protein>
    <submittedName>
        <fullName evidence="4">Polysaccharide deacetylase family protein</fullName>
    </submittedName>
</protein>
<keyword evidence="2" id="KW-0378">Hydrolase</keyword>
<name>A0A930RCC3_STRIT</name>
<evidence type="ECO:0000256" key="2">
    <source>
        <dbReference type="ARBA" id="ARBA00022801"/>
    </source>
</evidence>
<dbReference type="InterPro" id="IPR040802">
    <property type="entry name" value="PgdA_N"/>
</dbReference>
<reference evidence="4" key="1">
    <citation type="submission" date="2020-04" db="EMBL/GenBank/DDBJ databases">
        <title>Deep metagenomics examines the oral microbiome during advanced dental caries in children, revealing novel taxa and co-occurrences with host molecules.</title>
        <authorList>
            <person name="Baker J.L."/>
            <person name="Morton J.T."/>
            <person name="Dinis M."/>
            <person name="Alvarez R."/>
            <person name="Tran N.C."/>
            <person name="Knight R."/>
            <person name="Edlund A."/>
        </authorList>
    </citation>
    <scope>NUCLEOTIDE SEQUENCE</scope>
    <source>
        <strain evidence="4">JCVI_23_bin.22</strain>
    </source>
</reference>
<dbReference type="EMBL" id="JABZYP010000025">
    <property type="protein sequence ID" value="MBF1713394.1"/>
    <property type="molecule type" value="Genomic_DNA"/>
</dbReference>
<gene>
    <name evidence="4" type="ORF">HXO88_06650</name>
</gene>
<dbReference type="PANTHER" id="PTHR10587:SF133">
    <property type="entry name" value="CHITIN DEACETYLASE 1-RELATED"/>
    <property type="match status" value="1"/>
</dbReference>
<dbReference type="GO" id="GO:0016020">
    <property type="term" value="C:membrane"/>
    <property type="evidence" value="ECO:0007669"/>
    <property type="project" value="TreeGrafter"/>
</dbReference>
<dbReference type="Proteomes" id="UP000721045">
    <property type="component" value="Unassembled WGS sequence"/>
</dbReference>
<dbReference type="Pfam" id="PF01522">
    <property type="entry name" value="Polysacc_deac_1"/>
    <property type="match status" value="1"/>
</dbReference>
<dbReference type="Gene3D" id="3.20.20.370">
    <property type="entry name" value="Glycoside hydrolase/deacetylase"/>
    <property type="match status" value="1"/>
</dbReference>
<dbReference type="InterPro" id="IPR002509">
    <property type="entry name" value="NODB_dom"/>
</dbReference>
<comment type="caution">
    <text evidence="4">The sequence shown here is derived from an EMBL/GenBank/DDBJ whole genome shotgun (WGS) entry which is preliminary data.</text>
</comment>
<dbReference type="Gene3D" id="3.90.640.30">
    <property type="match status" value="1"/>
</dbReference>
<dbReference type="Gene3D" id="3.30.565.50">
    <property type="match status" value="1"/>
</dbReference>
<dbReference type="PANTHER" id="PTHR10587">
    <property type="entry name" value="GLYCOSYL TRANSFERASE-RELATED"/>
    <property type="match status" value="1"/>
</dbReference>
<dbReference type="SUPFAM" id="SSF144015">
    <property type="entry name" value="Peptidoglycan deacetylase N-terminal noncatalytic region"/>
    <property type="match status" value="1"/>
</dbReference>
<dbReference type="GO" id="GO:0016810">
    <property type="term" value="F:hydrolase activity, acting on carbon-nitrogen (but not peptide) bonds"/>
    <property type="evidence" value="ECO:0007669"/>
    <property type="project" value="InterPro"/>
</dbReference>
<dbReference type="SUPFAM" id="SSF88713">
    <property type="entry name" value="Glycoside hydrolase/deacetylase"/>
    <property type="match status" value="1"/>
</dbReference>
<keyword evidence="1" id="KW-0479">Metal-binding</keyword>
<evidence type="ECO:0000313" key="5">
    <source>
        <dbReference type="Proteomes" id="UP000721045"/>
    </source>
</evidence>
<evidence type="ECO:0000256" key="1">
    <source>
        <dbReference type="ARBA" id="ARBA00022723"/>
    </source>
</evidence>
<evidence type="ECO:0000313" key="4">
    <source>
        <dbReference type="EMBL" id="MBF1713394.1"/>
    </source>
</evidence>
<sequence length="455" mass="52556">MKKIILIVLNVFLLSIVIFGSFQVKKLLQKRKLDHQIVQILKKADTKYNQDSVRKQTRRIGSRYITSYYPLTDSGKQDIGIVKEKINEDIRRLSNKKNRNLEIDRLVFYISQLTATDFSGVRKVNIKRISYPILTTKVGEVEEDFLDFVYVSSDNKVFSLNRLLKNVEQGKKILLKDIHQKIAALNELERQKILQEFQAKDISQWVFSYERGKLKLFYKNNERVSKIEVPLSTLYEVIDEHYLKGEELVAYQSYLAKKQQKLVALTFDDGPNAETTPHALDILAKYHVKGTFFMLGKNVAGNEQLIKRVHNEGHEIGNHSWSHPLLTTLSLDQAKKQIEETQVALQSVIGESPKLMRPPYGAINDTIRNAIDMSFVMWNVDSLDWKNRNTPSIMEQVKKQTTSGSIILMHDIHQTTINALPSVIEYLKKNGYTLVTVSELLQHRLEGHQLYYGGY</sequence>
<dbReference type="Pfam" id="PF18627">
    <property type="entry name" value="PgdA_N"/>
    <property type="match status" value="1"/>
</dbReference>
<dbReference type="GO" id="GO:0005975">
    <property type="term" value="P:carbohydrate metabolic process"/>
    <property type="evidence" value="ECO:0007669"/>
    <property type="project" value="InterPro"/>
</dbReference>
<accession>A0A930RCC3</accession>
<organism evidence="4 5">
    <name type="scientific">Streptococcus intermedius</name>
    <dbReference type="NCBI Taxonomy" id="1338"/>
    <lineage>
        <taxon>Bacteria</taxon>
        <taxon>Bacillati</taxon>
        <taxon>Bacillota</taxon>
        <taxon>Bacilli</taxon>
        <taxon>Lactobacillales</taxon>
        <taxon>Streptococcaceae</taxon>
        <taxon>Streptococcus</taxon>
        <taxon>Streptococcus anginosus group</taxon>
    </lineage>
</organism>
<feature type="domain" description="NodB homology" evidence="3">
    <location>
        <begin position="261"/>
        <end position="435"/>
    </location>
</feature>
<evidence type="ECO:0000259" key="3">
    <source>
        <dbReference type="PROSITE" id="PS51677"/>
    </source>
</evidence>